<dbReference type="InterPro" id="IPR001870">
    <property type="entry name" value="B30.2/SPRY"/>
</dbReference>
<gene>
    <name evidence="4" type="primary">Hnrnpul2</name>
    <name evidence="4" type="ORF">SNAT2548_LOCUS34002</name>
</gene>
<organism evidence="4 5">
    <name type="scientific">Symbiodinium natans</name>
    <dbReference type="NCBI Taxonomy" id="878477"/>
    <lineage>
        <taxon>Eukaryota</taxon>
        <taxon>Sar</taxon>
        <taxon>Alveolata</taxon>
        <taxon>Dinophyceae</taxon>
        <taxon>Suessiales</taxon>
        <taxon>Symbiodiniaceae</taxon>
        <taxon>Symbiodinium</taxon>
    </lineage>
</organism>
<evidence type="ECO:0000313" key="4">
    <source>
        <dbReference type="EMBL" id="CAE7597558.1"/>
    </source>
</evidence>
<dbReference type="InterPro" id="IPR013320">
    <property type="entry name" value="ConA-like_dom_sf"/>
</dbReference>
<evidence type="ECO:0000256" key="2">
    <source>
        <dbReference type="SAM" id="MobiDB-lite"/>
    </source>
</evidence>
<reference evidence="4" key="1">
    <citation type="submission" date="2021-02" db="EMBL/GenBank/DDBJ databases">
        <authorList>
            <person name="Dougan E. K."/>
            <person name="Rhodes N."/>
            <person name="Thang M."/>
            <person name="Chan C."/>
        </authorList>
    </citation>
    <scope>NUCLEOTIDE SEQUENCE</scope>
</reference>
<dbReference type="Pfam" id="PF00622">
    <property type="entry name" value="SPRY"/>
    <property type="match status" value="1"/>
</dbReference>
<dbReference type="Proteomes" id="UP000604046">
    <property type="component" value="Unassembled WGS sequence"/>
</dbReference>
<evidence type="ECO:0000259" key="3">
    <source>
        <dbReference type="PROSITE" id="PS50188"/>
    </source>
</evidence>
<name>A0A812V239_9DINO</name>
<dbReference type="PROSITE" id="PS50188">
    <property type="entry name" value="B302_SPRY"/>
    <property type="match status" value="1"/>
</dbReference>
<keyword evidence="1" id="KW-0175">Coiled coil</keyword>
<feature type="domain" description="B30.2/SPRY" evidence="3">
    <location>
        <begin position="294"/>
        <end position="477"/>
    </location>
</feature>
<dbReference type="InterPro" id="IPR043136">
    <property type="entry name" value="B30.2/SPRY_sf"/>
</dbReference>
<evidence type="ECO:0000313" key="5">
    <source>
        <dbReference type="Proteomes" id="UP000604046"/>
    </source>
</evidence>
<feature type="coiled-coil region" evidence="1">
    <location>
        <begin position="88"/>
        <end position="136"/>
    </location>
</feature>
<feature type="region of interest" description="Disordered" evidence="2">
    <location>
        <begin position="270"/>
        <end position="295"/>
    </location>
</feature>
<dbReference type="EMBL" id="CAJNDS010002788">
    <property type="protein sequence ID" value="CAE7597558.1"/>
    <property type="molecule type" value="Genomic_DNA"/>
</dbReference>
<dbReference type="InterPro" id="IPR003877">
    <property type="entry name" value="SPRY_dom"/>
</dbReference>
<comment type="caution">
    <text evidence="4">The sequence shown here is derived from an EMBL/GenBank/DDBJ whole genome shotgun (WGS) entry which is preliminary data.</text>
</comment>
<dbReference type="SUPFAM" id="SSF49899">
    <property type="entry name" value="Concanavalin A-like lectins/glucanases"/>
    <property type="match status" value="1"/>
</dbReference>
<keyword evidence="5" id="KW-1185">Reference proteome</keyword>
<sequence>MTFQLDVKMSPPGIPCARALPAPGLPVQWQERSSEAKANVYAVMPAAAIFAAAGLAGKWRQRSACRSRGGEVEGARPKADGDFLAGFRAALGSREETLEQELRAAREQLSDAERRISEVEVAKEDLASQLRESEKEVTVLISSVLAVSHTTEEEPPRPRKRNAELLPAADSDDDVVVVEEGCQCRCLRRHGRCTCQEDQEWLDSKRARPVKYTPPHARRAVLQPCPAEPSGSTCSCLRRHGRCTCQADDRWLQKKRRCLAPYVPPFRQARESELEKKRQEIAAKAEEAEPPPAAAPNIRTLARRWAPQLENLGRFRFNPLQIEGSILLNEPGTEAECTESAFRCQGLKALPVVQSGSYQFEVELLRSCELAVGWSGAMSLATAWDHQAFGYSSDARAIHNSEAEAFGLPFGQAGDVVGATVRWDSRKVAISFALNGRDLGVAFEYGSEAEPAIPLQPQVMQLASGLPLHVRLRGTATSSLAFPQVGVQPLAAVKEVDFCPFSRAVSEASTERVAALITEDQLQAFHVPDAHVVELYDLPEGPARGADNGHTRSRWLAACLAQQLSLPKPSWPSSVCVRETSEGASTAVAALRRASHARELLTRAAEGTLTAGDALLQARALGSATAATRERLREWRGAEFRPQAVPAAARRLIHGSLQSQIPLAHLVEEKNSSRPTARSSQ</sequence>
<evidence type="ECO:0000256" key="1">
    <source>
        <dbReference type="SAM" id="Coils"/>
    </source>
</evidence>
<proteinExistence type="predicted"/>
<feature type="compositionally biased region" description="Basic and acidic residues" evidence="2">
    <location>
        <begin position="270"/>
        <end position="287"/>
    </location>
</feature>
<dbReference type="Gene3D" id="2.60.120.920">
    <property type="match status" value="1"/>
</dbReference>
<dbReference type="SMART" id="SM00449">
    <property type="entry name" value="SPRY"/>
    <property type="match status" value="1"/>
</dbReference>
<protein>
    <submittedName>
        <fullName evidence="4">Hnrnpul2 protein</fullName>
    </submittedName>
</protein>
<dbReference type="OrthoDB" id="445357at2759"/>
<dbReference type="AlphaFoldDB" id="A0A812V239"/>
<accession>A0A812V239</accession>